<dbReference type="EMBL" id="CP009962">
    <property type="protein sequence ID" value="AIY40184.1"/>
    <property type="molecule type" value="Genomic_DNA"/>
</dbReference>
<dbReference type="AlphaFoldDB" id="A0A0A1F924"/>
<dbReference type="HOGENOM" id="CLU_1657829_0_0_4"/>
<dbReference type="OrthoDB" id="9923310at2"/>
<evidence type="ECO:0000313" key="2">
    <source>
        <dbReference type="Proteomes" id="UP000030302"/>
    </source>
</evidence>
<proteinExistence type="predicted"/>
<gene>
    <name evidence="1" type="ORF">LT85_1026</name>
</gene>
<dbReference type="KEGG" id="care:LT85_1026"/>
<dbReference type="RefSeq" id="WP_052134717.1">
    <property type="nucleotide sequence ID" value="NZ_CP009962.1"/>
</dbReference>
<sequence>MLIDAFLVFDQGTYSATTGMTGAAQFASGATTTSTNTLDMINARDMGDAPSGPGELSVNFQITAAYVGGTSVNFQLQGSTDNTTWTTYSETGAVPVASLGVGALLSLPLPPVNPDAGAIPRYYRTAYVNVGANTAGSVIAWLGARTYSQYYKPGIVVNN</sequence>
<name>A0A0A1F924_9BURK</name>
<keyword evidence="2" id="KW-1185">Reference proteome</keyword>
<dbReference type="STRING" id="279058.LT85_1026"/>
<dbReference type="Pfam" id="PF21190">
    <property type="entry name" value="Bbp16"/>
    <property type="match status" value="1"/>
</dbReference>
<protein>
    <submittedName>
        <fullName evidence="1">Uncharacterized protein</fullName>
    </submittedName>
</protein>
<dbReference type="Proteomes" id="UP000030302">
    <property type="component" value="Chromosome"/>
</dbReference>
<organism evidence="1 2">
    <name type="scientific">Collimonas arenae</name>
    <dbReference type="NCBI Taxonomy" id="279058"/>
    <lineage>
        <taxon>Bacteria</taxon>
        <taxon>Pseudomonadati</taxon>
        <taxon>Pseudomonadota</taxon>
        <taxon>Betaproteobacteria</taxon>
        <taxon>Burkholderiales</taxon>
        <taxon>Oxalobacteraceae</taxon>
        <taxon>Collimonas</taxon>
    </lineage>
</organism>
<accession>A0A0A1F924</accession>
<evidence type="ECO:0000313" key="1">
    <source>
        <dbReference type="EMBL" id="AIY40184.1"/>
    </source>
</evidence>
<dbReference type="InterPro" id="IPR048922">
    <property type="entry name" value="Bbp16"/>
</dbReference>
<reference evidence="2" key="1">
    <citation type="journal article" date="2014" name="Soil Biol. Biochem.">
        <title>Structure and function of bacterial communities in ageing soils: Insights from the Mendocino ecological staircase.</title>
        <authorList>
            <person name="Uroz S."/>
            <person name="Tech J.J."/>
            <person name="Sawaya N.A."/>
            <person name="Frey-Klett P."/>
            <person name="Leveau J.H.J."/>
        </authorList>
    </citation>
    <scope>NUCLEOTIDE SEQUENCE [LARGE SCALE GENOMIC DNA]</scope>
    <source>
        <strain evidence="2">Cal35</strain>
    </source>
</reference>
<dbReference type="Gene3D" id="2.60.120.1110">
    <property type="match status" value="1"/>
</dbReference>